<sequence length="128" mass="13700">MGDAAETMAKVVIPIHAREVCAKLDKDEGDRDTFVCAGGNGKNACRYDSGSPLIDQETGQVIGVTSWGIRDENYELCGQASMLYTRVGRYISFINENMGDSAVNPKPEPAATTKADEPSSTPMPDKGP</sequence>
<accession>E9EH39</accession>
<dbReference type="STRING" id="655827.E9EH39"/>
<dbReference type="Gene3D" id="2.40.10.10">
    <property type="entry name" value="Trypsin-like serine proteases"/>
    <property type="match status" value="1"/>
</dbReference>
<dbReference type="Pfam" id="PF00089">
    <property type="entry name" value="Trypsin"/>
    <property type="match status" value="1"/>
</dbReference>
<dbReference type="GeneID" id="19253498"/>
<name>E9EH39_METAQ</name>
<dbReference type="InParanoid" id="E9EH39"/>
<dbReference type="OrthoDB" id="4915747at2759"/>
<evidence type="ECO:0000313" key="3">
    <source>
        <dbReference type="EMBL" id="EFY84784.1"/>
    </source>
</evidence>
<evidence type="ECO:0000313" key="4">
    <source>
        <dbReference type="Proteomes" id="UP000002499"/>
    </source>
</evidence>
<evidence type="ECO:0000256" key="1">
    <source>
        <dbReference type="SAM" id="MobiDB-lite"/>
    </source>
</evidence>
<dbReference type="PANTHER" id="PTHR24260:SF136">
    <property type="entry name" value="GH08193P-RELATED"/>
    <property type="match status" value="1"/>
</dbReference>
<evidence type="ECO:0000259" key="2">
    <source>
        <dbReference type="PROSITE" id="PS50240"/>
    </source>
</evidence>
<dbReference type="PANTHER" id="PTHR24260">
    <property type="match status" value="1"/>
</dbReference>
<organism evidence="4">
    <name type="scientific">Metarhizium acridum (strain CQMa 102)</name>
    <dbReference type="NCBI Taxonomy" id="655827"/>
    <lineage>
        <taxon>Eukaryota</taxon>
        <taxon>Fungi</taxon>
        <taxon>Dikarya</taxon>
        <taxon>Ascomycota</taxon>
        <taxon>Pezizomycotina</taxon>
        <taxon>Sordariomycetes</taxon>
        <taxon>Hypocreomycetidae</taxon>
        <taxon>Hypocreales</taxon>
        <taxon>Clavicipitaceae</taxon>
        <taxon>Metarhizium</taxon>
    </lineage>
</organism>
<dbReference type="AlphaFoldDB" id="E9EH39"/>
<dbReference type="EMBL" id="GL698606">
    <property type="protein sequence ID" value="EFY84784.1"/>
    <property type="molecule type" value="Genomic_DNA"/>
</dbReference>
<proteinExistence type="predicted"/>
<dbReference type="SUPFAM" id="SSF50494">
    <property type="entry name" value="Trypsin-like serine proteases"/>
    <property type="match status" value="1"/>
</dbReference>
<dbReference type="KEGG" id="maw:19253498"/>
<dbReference type="PROSITE" id="PS50240">
    <property type="entry name" value="TRYPSIN_DOM"/>
    <property type="match status" value="1"/>
</dbReference>
<gene>
    <name evidence="3" type="ORF">MAC_09187</name>
</gene>
<reference evidence="3 4" key="1">
    <citation type="journal article" date="2011" name="PLoS Genet.">
        <title>Genome sequencing and comparative transcriptomics of the model entomopathogenic fungi Metarhizium anisopliae and M. acridum.</title>
        <authorList>
            <person name="Gao Q."/>
            <person name="Jin K."/>
            <person name="Ying S.H."/>
            <person name="Zhang Y."/>
            <person name="Xiao G."/>
            <person name="Shang Y."/>
            <person name="Duan Z."/>
            <person name="Hu X."/>
            <person name="Xie X.Q."/>
            <person name="Zhou G."/>
            <person name="Peng G."/>
            <person name="Luo Z."/>
            <person name="Huang W."/>
            <person name="Wang B."/>
            <person name="Fang W."/>
            <person name="Wang S."/>
            <person name="Zhong Y."/>
            <person name="Ma L.J."/>
            <person name="St Leger R.J."/>
            <person name="Zhao G.P."/>
            <person name="Pei Y."/>
            <person name="Feng M.G."/>
            <person name="Xia Y."/>
            <person name="Wang C."/>
        </authorList>
    </citation>
    <scope>NUCLEOTIDE SEQUENCE [LARGE SCALE GENOMIC DNA]</scope>
    <source>
        <strain evidence="3 4">CQMa 102</strain>
    </source>
</reference>
<protein>
    <submittedName>
        <fullName evidence="3">Plasma kallikrein B1</fullName>
    </submittedName>
</protein>
<dbReference type="InterPro" id="IPR001254">
    <property type="entry name" value="Trypsin_dom"/>
</dbReference>
<dbReference type="InterPro" id="IPR009003">
    <property type="entry name" value="Peptidase_S1_PA"/>
</dbReference>
<dbReference type="HOGENOM" id="CLU_2038602_0_0_1"/>
<dbReference type="GO" id="GO:0004252">
    <property type="term" value="F:serine-type endopeptidase activity"/>
    <property type="evidence" value="ECO:0007669"/>
    <property type="project" value="InterPro"/>
</dbReference>
<dbReference type="InterPro" id="IPR051333">
    <property type="entry name" value="CLIP_Serine_Protease"/>
</dbReference>
<dbReference type="GO" id="GO:0006508">
    <property type="term" value="P:proteolysis"/>
    <property type="evidence" value="ECO:0007669"/>
    <property type="project" value="InterPro"/>
</dbReference>
<keyword evidence="4" id="KW-1185">Reference proteome</keyword>
<feature type="region of interest" description="Disordered" evidence="1">
    <location>
        <begin position="98"/>
        <end position="128"/>
    </location>
</feature>
<dbReference type="Proteomes" id="UP000002499">
    <property type="component" value="Unassembled WGS sequence"/>
</dbReference>
<dbReference type="InterPro" id="IPR043504">
    <property type="entry name" value="Peptidase_S1_PA_chymotrypsin"/>
</dbReference>
<feature type="domain" description="Peptidase S1" evidence="2">
    <location>
        <begin position="1"/>
        <end position="99"/>
    </location>
</feature>